<dbReference type="InterPro" id="IPR029044">
    <property type="entry name" value="Nucleotide-diphossugar_trans"/>
</dbReference>
<keyword evidence="3" id="KW-0479">Metal-binding</keyword>
<evidence type="ECO:0000259" key="9">
    <source>
        <dbReference type="Pfam" id="PF20058"/>
    </source>
</evidence>
<accession>A0AA97GXN5</accession>
<gene>
    <name evidence="10" type="primary">mobA_1</name>
    <name evidence="10" type="ORF">MP11Mi_30300</name>
</gene>
<sequence>MTAAIVLAGGRGSRLGGVDKAAVEVAGRPLVDHVYAALDGCDPIVAVGPASLARPGVHVVREDPPFGGPVAATAAGLDAIGDADETWLLACDLPRADRIVGRLRSEPIGDGGGVVLVDREGRTQWLAGRYRVAALRYAVAALDDLAGASVRQLVGGLPLRTVNDVDDASADVDTPADLDTYRLLTVSTLNKGHSAMTDTADKPLPNLDGWIAELAPALGLGDVNVPLRPLLDLTREVAHGVARPAGPITTYLVGLAVAQGMSVDDAHAVVTRLVEGRSE</sequence>
<dbReference type="GO" id="GO:0046872">
    <property type="term" value="F:metal ion binding"/>
    <property type="evidence" value="ECO:0007669"/>
    <property type="project" value="UniProtKB-KW"/>
</dbReference>
<dbReference type="InterPro" id="IPR025877">
    <property type="entry name" value="MobA-like_NTP_Trfase"/>
</dbReference>
<keyword evidence="7" id="KW-0501">Molybdenum cofactor biosynthesis</keyword>
<evidence type="ECO:0000256" key="1">
    <source>
        <dbReference type="ARBA" id="ARBA00022490"/>
    </source>
</evidence>
<evidence type="ECO:0000256" key="7">
    <source>
        <dbReference type="ARBA" id="ARBA00023150"/>
    </source>
</evidence>
<dbReference type="Pfam" id="PF20058">
    <property type="entry name" value="DUF6457"/>
    <property type="match status" value="1"/>
</dbReference>
<dbReference type="InterPro" id="IPR013482">
    <property type="entry name" value="Molybde_CF_guanTrfase"/>
</dbReference>
<dbReference type="GO" id="GO:0061603">
    <property type="term" value="F:molybdenum cofactor guanylyltransferase activity"/>
    <property type="evidence" value="ECO:0007669"/>
    <property type="project" value="UniProtKB-EC"/>
</dbReference>
<evidence type="ECO:0000256" key="6">
    <source>
        <dbReference type="ARBA" id="ARBA00023134"/>
    </source>
</evidence>
<name>A0AA97GXN5_9ACTN</name>
<feature type="domain" description="DUF6457" evidence="9">
    <location>
        <begin position="205"/>
        <end position="277"/>
    </location>
</feature>
<keyword evidence="1" id="KW-0963">Cytoplasm</keyword>
<dbReference type="PANTHER" id="PTHR19136:SF81">
    <property type="entry name" value="MOLYBDENUM COFACTOR GUANYLYLTRANSFERASE"/>
    <property type="match status" value="1"/>
</dbReference>
<keyword evidence="2 10" id="KW-0808">Transferase</keyword>
<dbReference type="Gene3D" id="3.90.550.10">
    <property type="entry name" value="Spore Coat Polysaccharide Biosynthesis Protein SpsA, Chain A"/>
    <property type="match status" value="1"/>
</dbReference>
<keyword evidence="10" id="KW-0548">Nucleotidyltransferase</keyword>
<dbReference type="GO" id="GO:0005525">
    <property type="term" value="F:GTP binding"/>
    <property type="evidence" value="ECO:0007669"/>
    <property type="project" value="UniProtKB-KW"/>
</dbReference>
<dbReference type="Pfam" id="PF12804">
    <property type="entry name" value="NTP_transf_3"/>
    <property type="match status" value="1"/>
</dbReference>
<organism evidence="10">
    <name type="scientific">Gordonia sp. MP11Mi</name>
    <dbReference type="NCBI Taxonomy" id="3022769"/>
    <lineage>
        <taxon>Bacteria</taxon>
        <taxon>Bacillati</taxon>
        <taxon>Actinomycetota</taxon>
        <taxon>Actinomycetes</taxon>
        <taxon>Mycobacteriales</taxon>
        <taxon>Gordoniaceae</taxon>
        <taxon>Gordonia</taxon>
    </lineage>
</organism>
<evidence type="ECO:0000259" key="8">
    <source>
        <dbReference type="Pfam" id="PF12804"/>
    </source>
</evidence>
<dbReference type="InterPro" id="IPR045598">
    <property type="entry name" value="DUF6457"/>
</dbReference>
<dbReference type="PANTHER" id="PTHR19136">
    <property type="entry name" value="MOLYBDENUM COFACTOR GUANYLYLTRANSFERASE"/>
    <property type="match status" value="1"/>
</dbReference>
<protein>
    <submittedName>
        <fullName evidence="10">Molybdenum cofactor guanylyltransferase</fullName>
        <ecNumber evidence="10">2.7.7.77</ecNumber>
    </submittedName>
</protein>
<dbReference type="RefSeq" id="WP_420039696.1">
    <property type="nucleotide sequence ID" value="NZ_CP128986.1"/>
</dbReference>
<dbReference type="SUPFAM" id="SSF53448">
    <property type="entry name" value="Nucleotide-diphospho-sugar transferases"/>
    <property type="match status" value="1"/>
</dbReference>
<evidence type="ECO:0000256" key="4">
    <source>
        <dbReference type="ARBA" id="ARBA00022741"/>
    </source>
</evidence>
<reference evidence="10" key="1">
    <citation type="submission" date="2023-06" db="EMBL/GenBank/DDBJ databases">
        <title>Gordonia sp. nov. and Pseudochrobactrum sp. nov., two species isolated from the burying beetle Nicrophorus vespilloides.</title>
        <authorList>
            <person name="Poehlein A."/>
            <person name="Guzman J."/>
            <person name="Daniel R."/>
            <person name="Vilcinskas A."/>
        </authorList>
    </citation>
    <scope>NUCLEOTIDE SEQUENCE</scope>
    <source>
        <strain evidence="10">MP11Mi</strain>
    </source>
</reference>
<evidence type="ECO:0000256" key="2">
    <source>
        <dbReference type="ARBA" id="ARBA00022679"/>
    </source>
</evidence>
<proteinExistence type="predicted"/>
<keyword evidence="6" id="KW-0342">GTP-binding</keyword>
<dbReference type="CDD" id="cd02503">
    <property type="entry name" value="MobA"/>
    <property type="match status" value="1"/>
</dbReference>
<dbReference type="EC" id="2.7.7.77" evidence="10"/>
<evidence type="ECO:0000313" key="10">
    <source>
        <dbReference type="EMBL" id="WOC13918.1"/>
    </source>
</evidence>
<dbReference type="GO" id="GO:0006777">
    <property type="term" value="P:Mo-molybdopterin cofactor biosynthetic process"/>
    <property type="evidence" value="ECO:0007669"/>
    <property type="project" value="UniProtKB-KW"/>
</dbReference>
<evidence type="ECO:0000256" key="5">
    <source>
        <dbReference type="ARBA" id="ARBA00022842"/>
    </source>
</evidence>
<feature type="domain" description="MobA-like NTP transferase" evidence="8">
    <location>
        <begin position="4"/>
        <end position="147"/>
    </location>
</feature>
<dbReference type="EMBL" id="CP128986">
    <property type="protein sequence ID" value="WOC13918.1"/>
    <property type="molecule type" value="Genomic_DNA"/>
</dbReference>
<keyword evidence="5" id="KW-0460">Magnesium</keyword>
<keyword evidence="4" id="KW-0547">Nucleotide-binding</keyword>
<evidence type="ECO:0000256" key="3">
    <source>
        <dbReference type="ARBA" id="ARBA00022723"/>
    </source>
</evidence>
<dbReference type="AlphaFoldDB" id="A0AA97GXN5"/>